<dbReference type="EMBL" id="VYKJ01000003">
    <property type="protein sequence ID" value="KAA9001177.1"/>
    <property type="molecule type" value="Genomic_DNA"/>
</dbReference>
<accession>A0A5J5G2Q2</accession>
<keyword evidence="3" id="KW-1185">Reference proteome</keyword>
<feature type="transmembrane region" description="Helical" evidence="1">
    <location>
        <begin position="29"/>
        <end position="47"/>
    </location>
</feature>
<feature type="transmembrane region" description="Helical" evidence="1">
    <location>
        <begin position="159"/>
        <end position="180"/>
    </location>
</feature>
<sequence length="255" mass="27888">MNNPGYICLPFMLLVGAMSFLLAPPSALIFPALAVLFSCGYFIYFIVRKGLHRDVFKALLFSLAIVLIAFIPIVGWLILIAFAIYNITQSLVGLKSLLQDIVTSALFYALLFARFIFDISSPLVITLLAIGWLALSVIYCRRLNTLPLREALFKISVMWLSIPLAALTLVSIMSSLSSLFRITSSTLSRSVINSQSVAGHIRAGGYINPYTREVTRTVSETVTRVTPGAGAVTSAVTKEVAQTVRQPDEDDPSHP</sequence>
<dbReference type="OrthoDB" id="6838803at2"/>
<proteinExistence type="predicted"/>
<gene>
    <name evidence="2" type="ORF">FJU30_07995</name>
</gene>
<comment type="caution">
    <text evidence="2">The sequence shown here is derived from an EMBL/GenBank/DDBJ whole genome shotgun (WGS) entry which is preliminary data.</text>
</comment>
<dbReference type="RefSeq" id="WP_150434449.1">
    <property type="nucleotide sequence ID" value="NZ_VYKJ01000003.1"/>
</dbReference>
<protein>
    <submittedName>
        <fullName evidence="2">Uncharacterized protein</fullName>
    </submittedName>
</protein>
<feature type="transmembrane region" description="Helical" evidence="1">
    <location>
        <begin position="7"/>
        <end position="23"/>
    </location>
</feature>
<name>A0A5J5G2Q2_9GAMM</name>
<dbReference type="AlphaFoldDB" id="A0A5J5G2Q2"/>
<feature type="transmembrane region" description="Helical" evidence="1">
    <location>
        <begin position="59"/>
        <end position="85"/>
    </location>
</feature>
<keyword evidence="1" id="KW-0472">Membrane</keyword>
<keyword evidence="1" id="KW-0812">Transmembrane</keyword>
<organism evidence="2 3">
    <name type="scientific">Affinibrenneria salicis</name>
    <dbReference type="NCBI Taxonomy" id="2590031"/>
    <lineage>
        <taxon>Bacteria</taxon>
        <taxon>Pseudomonadati</taxon>
        <taxon>Pseudomonadota</taxon>
        <taxon>Gammaproteobacteria</taxon>
        <taxon>Enterobacterales</taxon>
        <taxon>Pectobacteriaceae</taxon>
        <taxon>Affinibrenneria</taxon>
    </lineage>
</organism>
<keyword evidence="1" id="KW-1133">Transmembrane helix</keyword>
<feature type="transmembrane region" description="Helical" evidence="1">
    <location>
        <begin position="123"/>
        <end position="139"/>
    </location>
</feature>
<reference evidence="2 3" key="1">
    <citation type="submission" date="2019-09" db="EMBL/GenBank/DDBJ databases">
        <authorList>
            <person name="Li Y."/>
        </authorList>
    </citation>
    <scope>NUCLEOTIDE SEQUENCE [LARGE SCALE GENOMIC DNA]</scope>
    <source>
        <strain evidence="2 3">L3-3HA</strain>
    </source>
</reference>
<evidence type="ECO:0000313" key="2">
    <source>
        <dbReference type="EMBL" id="KAA9001177.1"/>
    </source>
</evidence>
<dbReference type="Proteomes" id="UP000335415">
    <property type="component" value="Unassembled WGS sequence"/>
</dbReference>
<evidence type="ECO:0000313" key="3">
    <source>
        <dbReference type="Proteomes" id="UP000335415"/>
    </source>
</evidence>
<evidence type="ECO:0000256" key="1">
    <source>
        <dbReference type="SAM" id="Phobius"/>
    </source>
</evidence>